<dbReference type="PRINTS" id="PR00420">
    <property type="entry name" value="RNGMNOXGNASE"/>
</dbReference>
<dbReference type="GO" id="GO:0004497">
    <property type="term" value="F:monooxygenase activity"/>
    <property type="evidence" value="ECO:0007669"/>
    <property type="project" value="UniProtKB-KW"/>
</dbReference>
<evidence type="ECO:0000256" key="5">
    <source>
        <dbReference type="ARBA" id="ARBA00023033"/>
    </source>
</evidence>
<dbReference type="SUPFAM" id="SSF51905">
    <property type="entry name" value="FAD/NAD(P)-binding domain"/>
    <property type="match status" value="1"/>
</dbReference>
<dbReference type="Pfam" id="PF01494">
    <property type="entry name" value="FAD_binding_3"/>
    <property type="match status" value="1"/>
</dbReference>
<accession>A0A9P8L1V0</accession>
<comment type="caution">
    <text evidence="7">The sequence shown here is derived from an EMBL/GenBank/DDBJ whole genome shotgun (WGS) entry which is preliminary data.</text>
</comment>
<dbReference type="PANTHER" id="PTHR47178:SF2">
    <property type="entry name" value="FAD-BINDING DOMAIN-CONTAINING PROTEIN"/>
    <property type="match status" value="1"/>
</dbReference>
<evidence type="ECO:0000313" key="7">
    <source>
        <dbReference type="EMBL" id="KAH0543396.1"/>
    </source>
</evidence>
<dbReference type="OrthoDB" id="47494at2759"/>
<keyword evidence="8" id="KW-1185">Reference proteome</keyword>
<organism evidence="7 8">
    <name type="scientific">Glutinoglossum americanum</name>
    <dbReference type="NCBI Taxonomy" id="1670608"/>
    <lineage>
        <taxon>Eukaryota</taxon>
        <taxon>Fungi</taxon>
        <taxon>Dikarya</taxon>
        <taxon>Ascomycota</taxon>
        <taxon>Pezizomycotina</taxon>
        <taxon>Geoglossomycetes</taxon>
        <taxon>Geoglossales</taxon>
        <taxon>Geoglossaceae</taxon>
        <taxon>Glutinoglossum</taxon>
    </lineage>
</organism>
<sequence length="336" mass="37610">MRTLHPLNDPFFIPPAKDVLQIYNGKTGEHIKDMPLPKVVRVSRRKMREFCAQGIDVRYGKAFADITYDSDGKGETATFHDKTTASGDILVGTDGSRSMVRGFLLGSEEAMVKPVGIVLSNIEVKYNDAEKSLFTRKYHPIYYMALHPDGVFSWISIQDVPDPDRPETWTFQFICSWLGDHDRDLDDAGCLSELKKIHENFAEPFRSANLWIPEGTPMSNNTIHYWIAKPWDNHEGRVVLAGDAAHPLPPHASNLVAAITKVHTREQALAGAISEYCDEVVKRGADEVTTSRDNALMLHQWDKVLESPLMKDAAPNAERVGEAARAYYGESGREKG</sequence>
<keyword evidence="4" id="KW-0560">Oxidoreductase</keyword>
<dbReference type="AlphaFoldDB" id="A0A9P8L1V0"/>
<evidence type="ECO:0000256" key="1">
    <source>
        <dbReference type="ARBA" id="ARBA00001974"/>
    </source>
</evidence>
<dbReference type="Proteomes" id="UP000698800">
    <property type="component" value="Unassembled WGS sequence"/>
</dbReference>
<evidence type="ECO:0000256" key="3">
    <source>
        <dbReference type="ARBA" id="ARBA00022827"/>
    </source>
</evidence>
<dbReference type="InterPro" id="IPR036188">
    <property type="entry name" value="FAD/NAD-bd_sf"/>
</dbReference>
<evidence type="ECO:0000259" key="6">
    <source>
        <dbReference type="Pfam" id="PF01494"/>
    </source>
</evidence>
<keyword evidence="2" id="KW-0285">Flavoprotein</keyword>
<feature type="domain" description="FAD-binding" evidence="6">
    <location>
        <begin position="51"/>
        <end position="252"/>
    </location>
</feature>
<dbReference type="Gene3D" id="3.50.50.60">
    <property type="entry name" value="FAD/NAD(P)-binding domain"/>
    <property type="match status" value="1"/>
</dbReference>
<protein>
    <recommendedName>
        <fullName evidence="6">FAD-binding domain-containing protein</fullName>
    </recommendedName>
</protein>
<proteinExistence type="predicted"/>
<reference evidence="7" key="1">
    <citation type="submission" date="2021-03" db="EMBL/GenBank/DDBJ databases">
        <title>Comparative genomics and phylogenomic investigation of the class Geoglossomycetes provide insights into ecological specialization and systematics.</title>
        <authorList>
            <person name="Melie T."/>
            <person name="Pirro S."/>
            <person name="Miller A.N."/>
            <person name="Quandt A."/>
        </authorList>
    </citation>
    <scope>NUCLEOTIDE SEQUENCE</scope>
    <source>
        <strain evidence="7">GBOQ0MN5Z8</strain>
    </source>
</reference>
<keyword evidence="5" id="KW-0503">Monooxygenase</keyword>
<evidence type="ECO:0000256" key="2">
    <source>
        <dbReference type="ARBA" id="ARBA00022630"/>
    </source>
</evidence>
<keyword evidence="3" id="KW-0274">FAD</keyword>
<evidence type="ECO:0000256" key="4">
    <source>
        <dbReference type="ARBA" id="ARBA00023002"/>
    </source>
</evidence>
<dbReference type="GO" id="GO:0071949">
    <property type="term" value="F:FAD binding"/>
    <property type="evidence" value="ECO:0007669"/>
    <property type="project" value="InterPro"/>
</dbReference>
<name>A0A9P8L1V0_9PEZI</name>
<dbReference type="EMBL" id="JAGHQL010000033">
    <property type="protein sequence ID" value="KAH0543396.1"/>
    <property type="molecule type" value="Genomic_DNA"/>
</dbReference>
<dbReference type="InterPro" id="IPR002938">
    <property type="entry name" value="FAD-bd"/>
</dbReference>
<comment type="cofactor">
    <cofactor evidence="1">
        <name>FAD</name>
        <dbReference type="ChEBI" id="CHEBI:57692"/>
    </cofactor>
</comment>
<dbReference type="PANTHER" id="PTHR47178">
    <property type="entry name" value="MONOOXYGENASE, FAD-BINDING"/>
    <property type="match status" value="1"/>
</dbReference>
<evidence type="ECO:0000313" key="8">
    <source>
        <dbReference type="Proteomes" id="UP000698800"/>
    </source>
</evidence>
<gene>
    <name evidence="7" type="ORF">FGG08_002254</name>
</gene>